<protein>
    <recommendedName>
        <fullName evidence="4">RidA family protein</fullName>
    </recommendedName>
</protein>
<accession>A0AA48H912</accession>
<dbReference type="Proteomes" id="UP001330184">
    <property type="component" value="Chromosome"/>
</dbReference>
<dbReference type="EMBL" id="AP027268">
    <property type="protein sequence ID" value="BDW91732.1"/>
    <property type="molecule type" value="Genomic_DNA"/>
</dbReference>
<dbReference type="PANTHER" id="PTHR11803:SF39">
    <property type="entry name" value="2-IMINOBUTANOATE_2-IMINOPROPANOATE DEAMINASE"/>
    <property type="match status" value="1"/>
</dbReference>
<dbReference type="CDD" id="cd00448">
    <property type="entry name" value="YjgF_YER057c_UK114_family"/>
    <property type="match status" value="1"/>
</dbReference>
<dbReference type="NCBIfam" id="TIGR00004">
    <property type="entry name" value="Rid family detoxifying hydrolase"/>
    <property type="match status" value="1"/>
</dbReference>
<evidence type="ECO:0000256" key="1">
    <source>
        <dbReference type="ARBA" id="ARBA00010552"/>
    </source>
</evidence>
<evidence type="ECO:0008006" key="4">
    <source>
        <dbReference type="Google" id="ProtNLM"/>
    </source>
</evidence>
<keyword evidence="3" id="KW-1185">Reference proteome</keyword>
<dbReference type="FunFam" id="3.30.1330.40:FF:000001">
    <property type="entry name" value="L-PSP family endoribonuclease"/>
    <property type="match status" value="1"/>
</dbReference>
<dbReference type="InterPro" id="IPR035959">
    <property type="entry name" value="RutC-like_sf"/>
</dbReference>
<organism evidence="2 3">
    <name type="scientific">Flagellimonas marinaquae</name>
    <dbReference type="NCBI Taxonomy" id="254955"/>
    <lineage>
        <taxon>Bacteria</taxon>
        <taxon>Pseudomonadati</taxon>
        <taxon>Bacteroidota</taxon>
        <taxon>Flavobacteriia</taxon>
        <taxon>Flavobacteriales</taxon>
        <taxon>Flavobacteriaceae</taxon>
        <taxon>Flagellimonas</taxon>
    </lineage>
</organism>
<dbReference type="Gene3D" id="3.30.1330.40">
    <property type="entry name" value="RutC-like"/>
    <property type="match status" value="1"/>
</dbReference>
<sequence length="207" mass="23001">MCIGDGFTIQHTGTHGNVIAFHGVTLCYMFKEFFFIAHRCSICDKNRVILGNTKNEIMKPFQYTILAILLSGFVATTYAQETTELIFHNSHEPKKQKAPFSDVVEAGNMYFLAGQIGMDHTTRTLVDGGIQAETKQAIENIKAVLEEHNLTLDNVVKCTVILADIDDFAAFNEIYVQYFTKKPARTTFAAKGIAANGQIEIDVIAVK</sequence>
<evidence type="ECO:0000313" key="2">
    <source>
        <dbReference type="EMBL" id="BDW91732.1"/>
    </source>
</evidence>
<evidence type="ECO:0000313" key="3">
    <source>
        <dbReference type="Proteomes" id="UP001330184"/>
    </source>
</evidence>
<name>A0AA48H912_9FLAO</name>
<dbReference type="GO" id="GO:0005829">
    <property type="term" value="C:cytosol"/>
    <property type="evidence" value="ECO:0007669"/>
    <property type="project" value="TreeGrafter"/>
</dbReference>
<proteinExistence type="inferred from homology"/>
<dbReference type="InterPro" id="IPR006056">
    <property type="entry name" value="RidA"/>
</dbReference>
<gene>
    <name evidence="2" type="ORF">MACH07_05640</name>
</gene>
<dbReference type="InterPro" id="IPR006175">
    <property type="entry name" value="YjgF/YER057c/UK114"/>
</dbReference>
<dbReference type="PANTHER" id="PTHR11803">
    <property type="entry name" value="2-IMINOBUTANOATE/2-IMINOPROPANOATE DEAMINASE RIDA"/>
    <property type="match status" value="1"/>
</dbReference>
<dbReference type="AlphaFoldDB" id="A0AA48H912"/>
<dbReference type="GO" id="GO:0019239">
    <property type="term" value="F:deaminase activity"/>
    <property type="evidence" value="ECO:0007669"/>
    <property type="project" value="TreeGrafter"/>
</dbReference>
<dbReference type="SUPFAM" id="SSF55298">
    <property type="entry name" value="YjgF-like"/>
    <property type="match status" value="1"/>
</dbReference>
<dbReference type="Pfam" id="PF01042">
    <property type="entry name" value="Ribonuc_L-PSP"/>
    <property type="match status" value="1"/>
</dbReference>
<reference evidence="2 3" key="1">
    <citation type="submission" date="2023-01" db="EMBL/GenBank/DDBJ databases">
        <title>Complete genome sequence of Muricauda aquimarina strain IFOP_LL357.</title>
        <authorList>
            <person name="Gajardo G."/>
            <person name="Ueki S."/>
            <person name="Maruyama F."/>
        </authorList>
    </citation>
    <scope>NUCLEOTIDE SEQUENCE [LARGE SCALE GENOMIC DNA]</scope>
    <source>
        <strain evidence="2 3">IFOP_LL357</strain>
    </source>
</reference>
<comment type="similarity">
    <text evidence="1">Belongs to the RutC family.</text>
</comment>